<dbReference type="AlphaFoldDB" id="A0AAN0ICS5"/>
<dbReference type="InterPro" id="IPR050443">
    <property type="entry name" value="RbsD/FucU_mutarotase"/>
</dbReference>
<evidence type="ECO:0000256" key="5">
    <source>
        <dbReference type="ARBA" id="ARBA00071027"/>
    </source>
</evidence>
<dbReference type="Proteomes" id="UP000007879">
    <property type="component" value="Unassembled WGS sequence"/>
</dbReference>
<dbReference type="GO" id="GO:0006004">
    <property type="term" value="P:fucose metabolic process"/>
    <property type="evidence" value="ECO:0007669"/>
    <property type="project" value="TreeGrafter"/>
</dbReference>
<dbReference type="GO" id="GO:0005829">
    <property type="term" value="C:cytosol"/>
    <property type="evidence" value="ECO:0007669"/>
    <property type="project" value="UniProtKB-ARBA"/>
</dbReference>
<organism evidence="6 7">
    <name type="scientific">Amphimedon queenslandica</name>
    <name type="common">Sponge</name>
    <dbReference type="NCBI Taxonomy" id="400682"/>
    <lineage>
        <taxon>Eukaryota</taxon>
        <taxon>Metazoa</taxon>
        <taxon>Porifera</taxon>
        <taxon>Demospongiae</taxon>
        <taxon>Heteroscleromorpha</taxon>
        <taxon>Haplosclerida</taxon>
        <taxon>Niphatidae</taxon>
        <taxon>Amphimedon</taxon>
    </lineage>
</organism>
<dbReference type="FunFam" id="3.40.1650.10:FF:000005">
    <property type="entry name" value="Fucose mutarotase"/>
    <property type="match status" value="1"/>
</dbReference>
<comment type="similarity">
    <text evidence="4">Belongs to the RbsD / FucU family.</text>
</comment>
<evidence type="ECO:0000313" key="6">
    <source>
        <dbReference type="EnsemblMetazoa" id="XP_003385545.1"/>
    </source>
</evidence>
<reference evidence="6" key="2">
    <citation type="submission" date="2024-06" db="UniProtKB">
        <authorList>
            <consortium name="EnsemblMetazoa"/>
        </authorList>
    </citation>
    <scope>IDENTIFICATION</scope>
</reference>
<evidence type="ECO:0000256" key="2">
    <source>
        <dbReference type="ARBA" id="ARBA00036324"/>
    </source>
</evidence>
<reference evidence="7" key="1">
    <citation type="journal article" date="2010" name="Nature">
        <title>The Amphimedon queenslandica genome and the evolution of animal complexity.</title>
        <authorList>
            <person name="Srivastava M."/>
            <person name="Simakov O."/>
            <person name="Chapman J."/>
            <person name="Fahey B."/>
            <person name="Gauthier M.E."/>
            <person name="Mitros T."/>
            <person name="Richards G.S."/>
            <person name="Conaco C."/>
            <person name="Dacre M."/>
            <person name="Hellsten U."/>
            <person name="Larroux C."/>
            <person name="Putnam N.H."/>
            <person name="Stanke M."/>
            <person name="Adamska M."/>
            <person name="Darling A."/>
            <person name="Degnan S.M."/>
            <person name="Oakley T.H."/>
            <person name="Plachetzki D.C."/>
            <person name="Zhai Y."/>
            <person name="Adamski M."/>
            <person name="Calcino A."/>
            <person name="Cummins S.F."/>
            <person name="Goodstein D.M."/>
            <person name="Harris C."/>
            <person name="Jackson D.J."/>
            <person name="Leys S.P."/>
            <person name="Shu S."/>
            <person name="Woodcroft B.J."/>
            <person name="Vervoort M."/>
            <person name="Kosik K.S."/>
            <person name="Manning G."/>
            <person name="Degnan B.M."/>
            <person name="Rokhsar D.S."/>
        </authorList>
    </citation>
    <scope>NUCLEOTIDE SEQUENCE [LARGE SCALE GENOMIC DNA]</scope>
</reference>
<evidence type="ECO:0000313" key="7">
    <source>
        <dbReference type="Proteomes" id="UP000007879"/>
    </source>
</evidence>
<dbReference type="Gene3D" id="3.40.1650.10">
    <property type="entry name" value="RbsD-like domain"/>
    <property type="match status" value="1"/>
</dbReference>
<accession>A0AAN0ICS5</accession>
<protein>
    <recommendedName>
        <fullName evidence="5">Fucose mutarotase</fullName>
        <ecNumber evidence="3">5.1.3.29</ecNumber>
    </recommendedName>
</protein>
<dbReference type="Pfam" id="PF05025">
    <property type="entry name" value="RbsD_FucU"/>
    <property type="match status" value="1"/>
</dbReference>
<dbReference type="PANTHER" id="PTHR31690">
    <property type="entry name" value="FUCOSE MUTAROTASE"/>
    <property type="match status" value="1"/>
</dbReference>
<dbReference type="GO" id="GO:0042806">
    <property type="term" value="F:fucose binding"/>
    <property type="evidence" value="ECO:0007669"/>
    <property type="project" value="TreeGrafter"/>
</dbReference>
<dbReference type="InterPro" id="IPR023750">
    <property type="entry name" value="RbsD-like_sf"/>
</dbReference>
<evidence type="ECO:0000256" key="3">
    <source>
        <dbReference type="ARBA" id="ARBA00038859"/>
    </source>
</evidence>
<comment type="catalytic activity">
    <reaction evidence="2">
        <text>alpha-L-fucose = beta-L-fucose</text>
        <dbReference type="Rhea" id="RHEA:25580"/>
        <dbReference type="ChEBI" id="CHEBI:42548"/>
        <dbReference type="ChEBI" id="CHEBI:42589"/>
        <dbReference type="EC" id="5.1.3.29"/>
    </reaction>
</comment>
<dbReference type="PANTHER" id="PTHR31690:SF4">
    <property type="entry name" value="FUCOSE MUTAROTASE"/>
    <property type="match status" value="1"/>
</dbReference>
<dbReference type="InterPro" id="IPR007721">
    <property type="entry name" value="RbsD_FucU"/>
</dbReference>
<proteinExistence type="inferred from homology"/>
<keyword evidence="1" id="KW-0413">Isomerase</keyword>
<dbReference type="KEGG" id="aqu:100635559"/>
<evidence type="ECO:0000256" key="1">
    <source>
        <dbReference type="ARBA" id="ARBA00023235"/>
    </source>
</evidence>
<evidence type="ECO:0000256" key="4">
    <source>
        <dbReference type="ARBA" id="ARBA00060728"/>
    </source>
</evidence>
<keyword evidence="7" id="KW-1185">Reference proteome</keyword>
<gene>
    <name evidence="6" type="primary">100635559</name>
</gene>
<name>A0AAN0ICS5_AMPQE</name>
<sequence length="153" mass="16868">MVILKGIPRIINPSLLSVLARMGHGDEIVLADANFPSASICRHGPELIRADGHAIPPLLKAITSLLPLDTYVPRPAMLMELVHNDKKAGLKTPIWEQYKSILQQAEGKDIGFEMIERFAFYERAKTAFAVVATGEEALYGNVILKKGVLHPEE</sequence>
<dbReference type="SUPFAM" id="SSF102546">
    <property type="entry name" value="RbsD-like"/>
    <property type="match status" value="1"/>
</dbReference>
<dbReference type="EC" id="5.1.3.29" evidence="3"/>
<dbReference type="EnsemblMetazoa" id="XM_003385497.2">
    <property type="protein sequence ID" value="XP_003385545.1"/>
    <property type="gene ID" value="LOC100635559"/>
</dbReference>
<dbReference type="GO" id="GO:0036373">
    <property type="term" value="F:L-fucose mutarotase activity"/>
    <property type="evidence" value="ECO:0007669"/>
    <property type="project" value="UniProtKB-EC"/>
</dbReference>